<evidence type="ECO:0000313" key="9">
    <source>
        <dbReference type="Proteomes" id="UP000252586"/>
    </source>
</evidence>
<gene>
    <name evidence="8" type="ORF">DFR74_105153</name>
</gene>
<dbReference type="GO" id="GO:0016209">
    <property type="term" value="F:antioxidant activity"/>
    <property type="evidence" value="ECO:0007669"/>
    <property type="project" value="InterPro"/>
</dbReference>
<dbReference type="PROSITE" id="PS51257">
    <property type="entry name" value="PROKAR_LIPOPROTEIN"/>
    <property type="match status" value="1"/>
</dbReference>
<keyword evidence="3" id="KW-0812">Transmembrane</keyword>
<keyword evidence="4" id="KW-1015">Disulfide bond</keyword>
<keyword evidence="9" id="KW-1185">Reference proteome</keyword>
<dbReference type="Gene3D" id="3.40.30.10">
    <property type="entry name" value="Glutaredoxin"/>
    <property type="match status" value="1"/>
</dbReference>
<dbReference type="GO" id="GO:0017004">
    <property type="term" value="P:cytochrome complex assembly"/>
    <property type="evidence" value="ECO:0007669"/>
    <property type="project" value="UniProtKB-KW"/>
</dbReference>
<dbReference type="GO" id="GO:0016491">
    <property type="term" value="F:oxidoreductase activity"/>
    <property type="evidence" value="ECO:0007669"/>
    <property type="project" value="InterPro"/>
</dbReference>
<proteinExistence type="predicted"/>
<protein>
    <submittedName>
        <fullName evidence="8">Thiol-disulfide isomerase/thioredoxin</fullName>
    </submittedName>
</protein>
<comment type="subcellular location">
    <subcellularLocation>
        <location evidence="1">Cell envelope</location>
    </subcellularLocation>
</comment>
<dbReference type="PANTHER" id="PTHR42852">
    <property type="entry name" value="THIOL:DISULFIDE INTERCHANGE PROTEIN DSBE"/>
    <property type="match status" value="1"/>
</dbReference>
<dbReference type="PROSITE" id="PS00194">
    <property type="entry name" value="THIOREDOXIN_1"/>
    <property type="match status" value="1"/>
</dbReference>
<evidence type="ECO:0000256" key="4">
    <source>
        <dbReference type="ARBA" id="ARBA00023157"/>
    </source>
</evidence>
<organism evidence="8 9">
    <name type="scientific">Nocardia puris</name>
    <dbReference type="NCBI Taxonomy" id="208602"/>
    <lineage>
        <taxon>Bacteria</taxon>
        <taxon>Bacillati</taxon>
        <taxon>Actinomycetota</taxon>
        <taxon>Actinomycetes</taxon>
        <taxon>Mycobacteriales</taxon>
        <taxon>Nocardiaceae</taxon>
        <taxon>Nocardia</taxon>
    </lineage>
</organism>
<dbReference type="EMBL" id="QNRE01000005">
    <property type="protein sequence ID" value="RBO90751.1"/>
    <property type="molecule type" value="Genomic_DNA"/>
</dbReference>
<evidence type="ECO:0000256" key="6">
    <source>
        <dbReference type="SAM" id="SignalP"/>
    </source>
</evidence>
<reference evidence="8 9" key="1">
    <citation type="submission" date="2018-06" db="EMBL/GenBank/DDBJ databases">
        <title>Genomic Encyclopedia of Type Strains, Phase IV (KMG-IV): sequencing the most valuable type-strain genomes for metagenomic binning, comparative biology and taxonomic classification.</title>
        <authorList>
            <person name="Goeker M."/>
        </authorList>
    </citation>
    <scope>NUCLEOTIDE SEQUENCE [LARGE SCALE GENOMIC DNA]</scope>
    <source>
        <strain evidence="8 9">DSM 44599</strain>
    </source>
</reference>
<dbReference type="OrthoDB" id="9796554at2"/>
<dbReference type="CDD" id="cd02966">
    <property type="entry name" value="TlpA_like_family"/>
    <property type="match status" value="1"/>
</dbReference>
<dbReference type="InterPro" id="IPR036249">
    <property type="entry name" value="Thioredoxin-like_sf"/>
</dbReference>
<dbReference type="Proteomes" id="UP000252586">
    <property type="component" value="Unassembled WGS sequence"/>
</dbReference>
<dbReference type="STRING" id="1210090.GCA_001613185_01731"/>
<evidence type="ECO:0000256" key="5">
    <source>
        <dbReference type="ARBA" id="ARBA00023284"/>
    </source>
</evidence>
<keyword evidence="3" id="KW-0735">Signal-anchor</keyword>
<keyword evidence="6" id="KW-0732">Signal</keyword>
<evidence type="ECO:0000259" key="7">
    <source>
        <dbReference type="PROSITE" id="PS51352"/>
    </source>
</evidence>
<accession>A0A366DL29</accession>
<dbReference type="InterPro" id="IPR050553">
    <property type="entry name" value="Thioredoxin_ResA/DsbE_sf"/>
</dbReference>
<evidence type="ECO:0000256" key="1">
    <source>
        <dbReference type="ARBA" id="ARBA00004196"/>
    </source>
</evidence>
<dbReference type="InterPro" id="IPR017937">
    <property type="entry name" value="Thioredoxin_CS"/>
</dbReference>
<dbReference type="GO" id="GO:0016853">
    <property type="term" value="F:isomerase activity"/>
    <property type="evidence" value="ECO:0007669"/>
    <property type="project" value="UniProtKB-KW"/>
</dbReference>
<keyword evidence="8" id="KW-0413">Isomerase</keyword>
<dbReference type="PANTHER" id="PTHR42852:SF6">
    <property type="entry name" value="THIOL:DISULFIDE INTERCHANGE PROTEIN DSBE"/>
    <property type="match status" value="1"/>
</dbReference>
<sequence length="208" mass="22130">MRPTASHRSAPARAGMVLTACLALILALAGCSTGSDAVVTGGTFEFISPGGKTDIFYDPPADRGTIGELAGPELMTDERISVADFAGQVVVLNLWGQWCGPCRGEAPALERVYEASKDKGVAFLGINVRDPQRDKAQDFVTDNKVGYPSIYDPSMRTLLALGGNFPTSVIPTTLILDRQHRVAAVFLRALLAEDLQPVVDRLAAEEAA</sequence>
<dbReference type="Pfam" id="PF00578">
    <property type="entry name" value="AhpC-TSA"/>
    <property type="match status" value="1"/>
</dbReference>
<name>A0A366DL29_9NOCA</name>
<evidence type="ECO:0000256" key="2">
    <source>
        <dbReference type="ARBA" id="ARBA00022748"/>
    </source>
</evidence>
<dbReference type="AlphaFoldDB" id="A0A366DL29"/>
<feature type="signal peptide" evidence="6">
    <location>
        <begin position="1"/>
        <end position="37"/>
    </location>
</feature>
<keyword evidence="2" id="KW-0201">Cytochrome c-type biogenesis</keyword>
<dbReference type="InterPro" id="IPR000866">
    <property type="entry name" value="AhpC/TSA"/>
</dbReference>
<dbReference type="GO" id="GO:0030313">
    <property type="term" value="C:cell envelope"/>
    <property type="evidence" value="ECO:0007669"/>
    <property type="project" value="UniProtKB-SubCell"/>
</dbReference>
<comment type="caution">
    <text evidence="8">The sequence shown here is derived from an EMBL/GenBank/DDBJ whole genome shotgun (WGS) entry which is preliminary data.</text>
</comment>
<feature type="domain" description="Thioredoxin" evidence="7">
    <location>
        <begin position="47"/>
        <end position="204"/>
    </location>
</feature>
<keyword evidence="5" id="KW-0676">Redox-active center</keyword>
<dbReference type="PROSITE" id="PS51352">
    <property type="entry name" value="THIOREDOXIN_2"/>
    <property type="match status" value="1"/>
</dbReference>
<dbReference type="SUPFAM" id="SSF52833">
    <property type="entry name" value="Thioredoxin-like"/>
    <property type="match status" value="1"/>
</dbReference>
<dbReference type="InterPro" id="IPR013766">
    <property type="entry name" value="Thioredoxin_domain"/>
</dbReference>
<feature type="chain" id="PRO_5016916675" evidence="6">
    <location>
        <begin position="38"/>
        <end position="208"/>
    </location>
</feature>
<dbReference type="RefSeq" id="WP_084537429.1">
    <property type="nucleotide sequence ID" value="NZ_QNRE01000005.1"/>
</dbReference>
<evidence type="ECO:0000313" key="8">
    <source>
        <dbReference type="EMBL" id="RBO90751.1"/>
    </source>
</evidence>
<evidence type="ECO:0000256" key="3">
    <source>
        <dbReference type="ARBA" id="ARBA00022968"/>
    </source>
</evidence>